<keyword evidence="1" id="KW-0472">Membrane</keyword>
<sequence length="362" mass="39191">MITLKLNRLTLSQFKTILGVFGLILISTLILFWSPLTTRLFGPDVEVVAQNLTNPWEVAFLPDRDLLVTERSGTLRRIGKNGQVFTVEGVEHIGEGGLLGMALHPRFSENNLLYLYLTTKSGEGLTNRVDRYYYANDQLTDKKTIISDIPGAVIHDGGRIAFGPDGFLYITTGDAGNAAAAQEKNSLAGKILRLKDDGNVPADNPFGSAIYSWGHRNPQGLAWDSSGQLWATEHGSSGHDELNLIKSGANYGWPEIQGDGERAGMERPAAHSGSDTWAPSGLAYLGGSLFFGGLRGESVFQTKITGTRLSTPVAYYRGEFGRIRAVAVGPDGYFYVTTSNSGSAPRALDDKIIKIKISTFGN</sequence>
<comment type="caution">
    <text evidence="3">The sequence shown here is derived from an EMBL/GenBank/DDBJ whole genome shotgun (WGS) entry which is preliminary data.</text>
</comment>
<gene>
    <name evidence="3" type="ORF">A2797_02730</name>
</gene>
<dbReference type="PANTHER" id="PTHR19328:SF13">
    <property type="entry name" value="HIPL1 PROTEIN"/>
    <property type="match status" value="1"/>
</dbReference>
<keyword evidence="1" id="KW-1133">Transmembrane helix</keyword>
<dbReference type="PANTHER" id="PTHR19328">
    <property type="entry name" value="HEDGEHOG-INTERACTING PROTEIN"/>
    <property type="match status" value="1"/>
</dbReference>
<evidence type="ECO:0000259" key="2">
    <source>
        <dbReference type="Pfam" id="PF07995"/>
    </source>
</evidence>
<dbReference type="InterPro" id="IPR011041">
    <property type="entry name" value="Quinoprot_gluc/sorb_DH_b-prop"/>
</dbReference>
<dbReference type="Pfam" id="PF07995">
    <property type="entry name" value="GSDH"/>
    <property type="match status" value="1"/>
</dbReference>
<evidence type="ECO:0000313" key="3">
    <source>
        <dbReference type="EMBL" id="OGC55948.1"/>
    </source>
</evidence>
<accession>A0A1F4VG83</accession>
<name>A0A1F4VG83_UNCKA</name>
<dbReference type="Proteomes" id="UP000179005">
    <property type="component" value="Unassembled WGS sequence"/>
</dbReference>
<feature type="domain" description="Glucose/Sorbosone dehydrogenase" evidence="2">
    <location>
        <begin position="52"/>
        <end position="341"/>
    </location>
</feature>
<dbReference type="EMBL" id="MEVC01000007">
    <property type="protein sequence ID" value="OGC55948.1"/>
    <property type="molecule type" value="Genomic_DNA"/>
</dbReference>
<protein>
    <recommendedName>
        <fullName evidence="2">Glucose/Sorbosone dehydrogenase domain-containing protein</fullName>
    </recommendedName>
</protein>
<dbReference type="Gene3D" id="2.120.10.30">
    <property type="entry name" value="TolB, C-terminal domain"/>
    <property type="match status" value="1"/>
</dbReference>
<evidence type="ECO:0000313" key="4">
    <source>
        <dbReference type="Proteomes" id="UP000179005"/>
    </source>
</evidence>
<feature type="transmembrane region" description="Helical" evidence="1">
    <location>
        <begin position="12"/>
        <end position="33"/>
    </location>
</feature>
<dbReference type="SUPFAM" id="SSF50952">
    <property type="entry name" value="Soluble quinoprotein glucose dehydrogenase"/>
    <property type="match status" value="1"/>
</dbReference>
<proteinExistence type="predicted"/>
<evidence type="ECO:0000256" key="1">
    <source>
        <dbReference type="SAM" id="Phobius"/>
    </source>
</evidence>
<dbReference type="STRING" id="1802619.A2797_02730"/>
<organism evidence="3 4">
    <name type="scientific">candidate division WWE3 bacterium RIFCSPHIGHO2_01_FULL_48_15</name>
    <dbReference type="NCBI Taxonomy" id="1802619"/>
    <lineage>
        <taxon>Bacteria</taxon>
        <taxon>Katanobacteria</taxon>
    </lineage>
</organism>
<dbReference type="InterPro" id="IPR011042">
    <property type="entry name" value="6-blade_b-propeller_TolB-like"/>
</dbReference>
<dbReference type="InterPro" id="IPR012938">
    <property type="entry name" value="Glc/Sorbosone_DH"/>
</dbReference>
<keyword evidence="1" id="KW-0812">Transmembrane</keyword>
<reference evidence="3 4" key="1">
    <citation type="journal article" date="2016" name="Nat. Commun.">
        <title>Thousands of microbial genomes shed light on interconnected biogeochemical processes in an aquifer system.</title>
        <authorList>
            <person name="Anantharaman K."/>
            <person name="Brown C.T."/>
            <person name="Hug L.A."/>
            <person name="Sharon I."/>
            <person name="Castelle C.J."/>
            <person name="Probst A.J."/>
            <person name="Thomas B.C."/>
            <person name="Singh A."/>
            <person name="Wilkins M.J."/>
            <person name="Karaoz U."/>
            <person name="Brodie E.L."/>
            <person name="Williams K.H."/>
            <person name="Hubbard S.S."/>
            <person name="Banfield J.F."/>
        </authorList>
    </citation>
    <scope>NUCLEOTIDE SEQUENCE [LARGE SCALE GENOMIC DNA]</scope>
</reference>
<dbReference type="AlphaFoldDB" id="A0A1F4VG83"/>